<dbReference type="SUPFAM" id="SSF56784">
    <property type="entry name" value="HAD-like"/>
    <property type="match status" value="1"/>
</dbReference>
<accession>A0A8T2SBT0</accession>
<evidence type="ECO:0000313" key="1">
    <source>
        <dbReference type="EMBL" id="KAH7316155.1"/>
    </source>
</evidence>
<dbReference type="Proteomes" id="UP000825935">
    <property type="component" value="Chromosome 21"/>
</dbReference>
<dbReference type="Pfam" id="PF13344">
    <property type="entry name" value="Hydrolase_6"/>
    <property type="match status" value="1"/>
</dbReference>
<dbReference type="Gene3D" id="3.40.50.1000">
    <property type="entry name" value="HAD superfamily/HAD-like"/>
    <property type="match status" value="2"/>
</dbReference>
<organism evidence="1 2">
    <name type="scientific">Ceratopteris richardii</name>
    <name type="common">Triangle waterfern</name>
    <dbReference type="NCBI Taxonomy" id="49495"/>
    <lineage>
        <taxon>Eukaryota</taxon>
        <taxon>Viridiplantae</taxon>
        <taxon>Streptophyta</taxon>
        <taxon>Embryophyta</taxon>
        <taxon>Tracheophyta</taxon>
        <taxon>Polypodiopsida</taxon>
        <taxon>Polypodiidae</taxon>
        <taxon>Polypodiales</taxon>
        <taxon>Pteridineae</taxon>
        <taxon>Pteridaceae</taxon>
        <taxon>Parkerioideae</taxon>
        <taxon>Ceratopteris</taxon>
    </lineage>
</organism>
<protein>
    <submittedName>
        <fullName evidence="1">Uncharacterized protein</fullName>
    </submittedName>
</protein>
<dbReference type="GO" id="GO:0005739">
    <property type="term" value="C:mitochondrion"/>
    <property type="evidence" value="ECO:0007669"/>
    <property type="project" value="TreeGrafter"/>
</dbReference>
<dbReference type="OMA" id="HDKRMLV"/>
<dbReference type="OrthoDB" id="10251048at2759"/>
<proteinExistence type="predicted"/>
<dbReference type="InterPro" id="IPR006353">
    <property type="entry name" value="HAD-SF_hydro_IIA_CECR5"/>
</dbReference>
<dbReference type="InterPro" id="IPR023214">
    <property type="entry name" value="HAD_sf"/>
</dbReference>
<name>A0A8T2SBT0_CERRI</name>
<dbReference type="GO" id="GO:0046474">
    <property type="term" value="P:glycerophospholipid biosynthetic process"/>
    <property type="evidence" value="ECO:0007669"/>
    <property type="project" value="TreeGrafter"/>
</dbReference>
<dbReference type="InterPro" id="IPR050324">
    <property type="entry name" value="CDP-alcohol_PTase-I"/>
</dbReference>
<dbReference type="PANTHER" id="PTHR14269:SF4">
    <property type="entry name" value="CAT EYE SYNDROME CRITICAL REGION PROTEIN 5"/>
    <property type="match status" value="1"/>
</dbReference>
<comment type="caution">
    <text evidence="1">The sequence shown here is derived from an EMBL/GenBank/DDBJ whole genome shotgun (WGS) entry which is preliminary data.</text>
</comment>
<keyword evidence="2" id="KW-1185">Reference proteome</keyword>
<dbReference type="InterPro" id="IPR006357">
    <property type="entry name" value="HAD-SF_hydro_IIA"/>
</dbReference>
<evidence type="ECO:0000313" key="2">
    <source>
        <dbReference type="Proteomes" id="UP000825935"/>
    </source>
</evidence>
<dbReference type="NCBIfam" id="TIGR01460">
    <property type="entry name" value="HAD-SF-IIA"/>
    <property type="match status" value="1"/>
</dbReference>
<reference evidence="1" key="1">
    <citation type="submission" date="2021-08" db="EMBL/GenBank/DDBJ databases">
        <title>WGS assembly of Ceratopteris richardii.</title>
        <authorList>
            <person name="Marchant D.B."/>
            <person name="Chen G."/>
            <person name="Jenkins J."/>
            <person name="Shu S."/>
            <person name="Leebens-Mack J."/>
            <person name="Grimwood J."/>
            <person name="Schmutz J."/>
            <person name="Soltis P."/>
            <person name="Soltis D."/>
            <person name="Chen Z.-H."/>
        </authorList>
    </citation>
    <scope>NUCLEOTIDE SEQUENCE</scope>
    <source>
        <strain evidence="1">Whitten #5841</strain>
        <tissue evidence="1">Leaf</tissue>
    </source>
</reference>
<dbReference type="Pfam" id="PF13242">
    <property type="entry name" value="Hydrolase_like"/>
    <property type="match status" value="1"/>
</dbReference>
<dbReference type="EMBL" id="CM035426">
    <property type="protein sequence ID" value="KAH7316155.1"/>
    <property type="molecule type" value="Genomic_DNA"/>
</dbReference>
<dbReference type="FunFam" id="3.40.50.1000:FF:000137">
    <property type="entry name" value="Hydrolase family protein / HAD-superfamily protein"/>
    <property type="match status" value="1"/>
</dbReference>
<sequence length="370" mass="41087">MLKNTRTAMRSGTLQRVCKNGGRLFHSSARYPLGIAFDIDGVLVRGGQPIEGACKALQQLFVDPQDPCQIRIPHIFLTNGGGVPESVKALELSSLLGVKILPQQLFLGHTPFKTLKDRFESANVLAIGKGEPCTVMSSYGYRNVVSMEEYVEHFKDIDPLAKYKKWSTNNDIRKNTKNVYSSNKAIDAVFVVSDPVDWGRDIQVLCDVLRSGGYPGRSAGNQPYLYFAADDLEYQAAFPVERLGMGAFRIALESIYNGISKTPLVYTSFGKPSVPVFRGSEIALLKLAEIVKPDVKHGNFARLYMIGDNPYTDILGAKQAGAPWFSILTRTGCFKGEDNHDQYKADLVVDDVLEAVQYIMKEHKIELLQH</sequence>
<dbReference type="AlphaFoldDB" id="A0A8T2SBT0"/>
<dbReference type="NCBIfam" id="TIGR01456">
    <property type="entry name" value="CECR5"/>
    <property type="match status" value="1"/>
</dbReference>
<dbReference type="PANTHER" id="PTHR14269">
    <property type="entry name" value="CDP-DIACYLGLYCEROL--GLYCEROL-3-PHOSPHATE 3-PHOSPHATIDYLTRANSFERASE-RELATED"/>
    <property type="match status" value="1"/>
</dbReference>
<dbReference type="InterPro" id="IPR036412">
    <property type="entry name" value="HAD-like_sf"/>
</dbReference>
<gene>
    <name evidence="1" type="ORF">KP509_21G080400</name>
</gene>